<gene>
    <name evidence="3" type="primary">ypjB</name>
    <name evidence="3" type="ORF">IMZ08_19700</name>
</gene>
<dbReference type="InterPro" id="IPR014231">
    <property type="entry name" value="Spore_YpjB"/>
</dbReference>
<evidence type="ECO:0000256" key="1">
    <source>
        <dbReference type="SAM" id="Phobius"/>
    </source>
</evidence>
<feature type="transmembrane region" description="Helical" evidence="1">
    <location>
        <begin position="225"/>
        <end position="245"/>
    </location>
</feature>
<protein>
    <submittedName>
        <fullName evidence="3">Sporulation protein YpjB</fullName>
    </submittedName>
</protein>
<name>A0ABR9QP52_9BACI</name>
<feature type="signal peptide" evidence="2">
    <location>
        <begin position="1"/>
        <end position="22"/>
    </location>
</feature>
<dbReference type="RefSeq" id="WP_193539519.1">
    <property type="nucleotide sequence ID" value="NZ_JADCLJ010000024.1"/>
</dbReference>
<dbReference type="Proteomes" id="UP001516662">
    <property type="component" value="Unassembled WGS sequence"/>
</dbReference>
<organism evidence="3 4">
    <name type="scientific">Litchfieldia luteola</name>
    <dbReference type="NCBI Taxonomy" id="682179"/>
    <lineage>
        <taxon>Bacteria</taxon>
        <taxon>Bacillati</taxon>
        <taxon>Bacillota</taxon>
        <taxon>Bacilli</taxon>
        <taxon>Bacillales</taxon>
        <taxon>Bacillaceae</taxon>
        <taxon>Litchfieldia</taxon>
    </lineage>
</organism>
<keyword evidence="1" id="KW-1133">Transmembrane helix</keyword>
<proteinExistence type="predicted"/>
<dbReference type="NCBIfam" id="TIGR02878">
    <property type="entry name" value="spore_ypjB"/>
    <property type="match status" value="1"/>
</dbReference>
<evidence type="ECO:0000256" key="2">
    <source>
        <dbReference type="SAM" id="SignalP"/>
    </source>
</evidence>
<dbReference type="EMBL" id="JADCLJ010000024">
    <property type="protein sequence ID" value="MBE4910266.1"/>
    <property type="molecule type" value="Genomic_DNA"/>
</dbReference>
<keyword evidence="1" id="KW-0812">Transmembrane</keyword>
<evidence type="ECO:0000313" key="4">
    <source>
        <dbReference type="Proteomes" id="UP001516662"/>
    </source>
</evidence>
<feature type="chain" id="PRO_5046070264" evidence="2">
    <location>
        <begin position="23"/>
        <end position="263"/>
    </location>
</feature>
<keyword evidence="4" id="KW-1185">Reference proteome</keyword>
<comment type="caution">
    <text evidence="3">The sequence shown here is derived from an EMBL/GenBank/DDBJ whole genome shotgun (WGS) entry which is preliminary data.</text>
</comment>
<accession>A0ABR9QP52</accession>
<keyword evidence="2" id="KW-0732">Signal</keyword>
<reference evidence="3 4" key="1">
    <citation type="submission" date="2020-10" db="EMBL/GenBank/DDBJ databases">
        <title>Bacillus sp. HD4P25, an endophyte from a halophyte.</title>
        <authorList>
            <person name="Sun J.-Q."/>
        </authorList>
    </citation>
    <scope>NUCLEOTIDE SEQUENCE [LARGE SCALE GENOMIC DNA]</scope>
    <source>
        <strain evidence="3 4">YIM 93174</strain>
    </source>
</reference>
<keyword evidence="1" id="KW-0472">Membrane</keyword>
<dbReference type="Pfam" id="PF09577">
    <property type="entry name" value="Spore_YpjB"/>
    <property type="match status" value="1"/>
</dbReference>
<evidence type="ECO:0000313" key="3">
    <source>
        <dbReference type="EMBL" id="MBE4910266.1"/>
    </source>
</evidence>
<sequence>MKFRILSVLFIFILLLPNLTNAESTDNWAKLDELSGQALLMVKQERYEEAKQLLQQFSNDFLLNFRNGTFSMDELRVITVTHNSALEAVTSTSNNYDERLTKVTQFRLVVDAISSEHQPLWTEMEDSIMTTFSVMKQHVLEDGNSQSYQHQLNIFLKKFDIIHPSIQVDLPSSQIQKMDSHIHFLDSYRNEGLKKSTRIQQMEQMELDLKELFDKMTEDEADPSLIWVMISTGSVIILTLSYVGWRKYKGDKQKKLPKRDTEE</sequence>